<dbReference type="InterPro" id="IPR023346">
    <property type="entry name" value="Lysozyme-like_dom_sf"/>
</dbReference>
<dbReference type="SUPFAM" id="SSF53955">
    <property type="entry name" value="Lysozyme-like"/>
    <property type="match status" value="1"/>
</dbReference>
<evidence type="ECO:0000256" key="1">
    <source>
        <dbReference type="SAM" id="MobiDB-lite"/>
    </source>
</evidence>
<accession>A0A7M2QNS7</accession>
<dbReference type="EMBL" id="MT993626">
    <property type="protein sequence ID" value="QOV05511.1"/>
    <property type="molecule type" value="Genomic_DNA"/>
</dbReference>
<protein>
    <submittedName>
        <fullName evidence="2">Uncharacterized protein</fullName>
    </submittedName>
</protein>
<reference evidence="2" key="1">
    <citation type="submission" date="2020-09" db="EMBL/GenBank/DDBJ databases">
        <authorList>
            <person name="Eze J.U."/>
            <person name="Rahube T.O."/>
        </authorList>
    </citation>
    <scope>NUCLEOTIDE SEQUENCE</scope>
</reference>
<feature type="region of interest" description="Disordered" evidence="1">
    <location>
        <begin position="519"/>
        <end position="543"/>
    </location>
</feature>
<sequence>MLPKINRDASKEEQIAQAAAYAGVSPKVLDGMWRTETGRGTHPTMVGPQTKWGQAKGHFQQLDSIQKEFSRRAGTEFDPFDFTDSLTMAAMQMKENMGRYGNEADAVLAYHGGTNKANWGAKTRDYLRKVMGADVVEGKDAGRTALGPAPSGQGILGAAPTLDEVRVTGKGGKENLTEEETWFGANGGNGADGEKLGADFSELISTPQTNIYQDWANAESKRDFDKQTVINERPFWGTSQDSVVGASIQKNLNPIWNVMQRMTADPEDYKSDPIFRAAINMDWQHTVEGFDQPYEHQYLLNSVSPADLERRKHYLREQRVNNKVIEEAGPWQGLAAGFVAGAVDPMTYVTGLGAMKVMAMTGKGAYALASGGRVAAATGSAVVENVMGNIAYDALQQAMGEHKTADDYALSALTGLIPAAIAIPGLRGHAFEEAKRRLQEQANMNLAKQAAEWEQVAKDLGPDATPDEIKAEYDRRAMANLDQAKNDLTTGKSYDNDVVIKDPSEELEKELADAADDVDTDVRPTDSDPVTPTREEAETEWVEPKLPSSLAKADPRYGSNQLEFESDLDKAAYITANKANKSASDAEFVKWAKDEFGVDEADLRAHGNVVKRAIKTAQPEGGVIKVGKVEGKVALGWRDGTIRSKHVLGTFLDNVVAKDPDSLLAKAAKLLKDAPGVADAATKLSGNARSNVKHQGIVTFGKGTQNDPFIVVHEAVHVATLNRIETYLRAPQALGARDKTNLKNLDKLYQHLGKRYEQLTGNKMGQDSPDHVTYAFKNLHEFAAQALSSREFQLWLTTQPAPGFVKATPKRNAWRSFLTSIKDVLGIKHDKSALDEVIAAMDEVISVKDSTLLDKAGNAVAWAKKKAKPKLGTDPISMKYGLNRLPDDSPLERANKKAIIKLYHDATEWAKKNPRNEDAIKTLMDNKYLNMATPGTLIAKEDNVVARWVSAKLLEQTMGAHGRKANAAIAKAVKMQSYIGSFVDDFDTNYTAWRNARAGNALNGTKDDIVNQSLQREFNRAVFMEVEARGLTPERLTTDPHVKAAADSYEKHMEFMRQEQVRTKTPGFAGLPESSRGYATHLIDAEKIKAMGNDGLNAMHQALKDQFQHGLEDMDEAFADKVAGIYLRNALDRANGISNIPAEVRNMHASEFIRDALEKADLTPEEVAKLTSRLSYGAASHTKARLKIDTLKEYTRADGSKFQLADLYRHDMRDILRGYASRVSGEVALMEHGVAGSAGMHLIRQALAADPNFKAHDAIDQVTSELLGRPVNGQAENMFLNGVMEYTSLTNMGWMGFMQVGEYIHSAVTLGLGNTLGAMGAIPRLRAEIHAILRGETVENGILRSIELRGGGGEFGVDGYRMISGYDTTARHEEYTSTGSSGPITRLLHKAGYGLGVVTLNRVVHAVQKRGIAEQIVLRALRELKDGNLSVILKDMGFDDDLAKKIGDDLAEATVWKNGKVQSFDITKFKSQDAQEAFLQAVHRGVNQTIQGTFIGERGWWTHTNLGRFATQFRNFPITAMEKQWGRLTAAHGGGVGGMMAATGMIVAAAGLAIPMYAARVAVNAAGREDADEYIDNALTPTEIAKNVMNYIAITGMMQDFLQLITTTAGAINDDFKVWVPEQGRGGAPNRTTISGLIPGVSSMDKVLALPGQLQDPHKLVRALPYTNLPWLTPMVNALRD</sequence>
<proteinExistence type="predicted"/>
<name>A0A7M2QNS7_9ZZZZ</name>
<evidence type="ECO:0000313" key="2">
    <source>
        <dbReference type="EMBL" id="QOV05511.1"/>
    </source>
</evidence>
<dbReference type="Gene3D" id="1.10.530.10">
    <property type="match status" value="1"/>
</dbReference>
<organism evidence="2">
    <name type="scientific">feces metagenome</name>
    <dbReference type="NCBI Taxonomy" id="1861841"/>
    <lineage>
        <taxon>unclassified sequences</taxon>
        <taxon>metagenomes</taxon>
        <taxon>organismal metagenomes</taxon>
    </lineage>
</organism>